<feature type="compositionally biased region" description="Low complexity" evidence="1">
    <location>
        <begin position="169"/>
        <end position="189"/>
    </location>
</feature>
<dbReference type="RefSeq" id="XP_012673718.1">
    <property type="nucleotide sequence ID" value="XM_012818264.2"/>
</dbReference>
<feature type="compositionally biased region" description="Low complexity" evidence="1">
    <location>
        <begin position="267"/>
        <end position="276"/>
    </location>
</feature>
<dbReference type="KEGG" id="char:105892046"/>
<organism evidence="2 3">
    <name type="scientific">Clupea harengus</name>
    <name type="common">Atlantic herring</name>
    <dbReference type="NCBI Taxonomy" id="7950"/>
    <lineage>
        <taxon>Eukaryota</taxon>
        <taxon>Metazoa</taxon>
        <taxon>Chordata</taxon>
        <taxon>Craniata</taxon>
        <taxon>Vertebrata</taxon>
        <taxon>Euteleostomi</taxon>
        <taxon>Actinopterygii</taxon>
        <taxon>Neopterygii</taxon>
        <taxon>Teleostei</taxon>
        <taxon>Clupei</taxon>
        <taxon>Clupeiformes</taxon>
        <taxon>Clupeoidei</taxon>
        <taxon>Clupeidae</taxon>
        <taxon>Clupea</taxon>
    </lineage>
</organism>
<proteinExistence type="predicted"/>
<accession>A0A6P3VJA7</accession>
<protein>
    <submittedName>
        <fullName evidence="3">Proline-rich protein PRCC</fullName>
    </submittedName>
</protein>
<dbReference type="PANTHER" id="PTHR13621">
    <property type="entry name" value="PROLINE-RICH PROTEIN PRCC"/>
    <property type="match status" value="1"/>
</dbReference>
<sequence length="413" mass="44951">MSLVAYGSSGSDSDSDDKPVSRPAESKIGRGLFSILPSPKNAHQQSTARGTSLGSNFSTKDHGSENTTPGFSKRPQSNLETKGLLDLPKPKKRTEPVKITIPDIKHADSDSDEDEPKKRKRIQTQGSGLSSLLPQPKNMVVKETHRPLVPHSLTKHAALARTQAATPKSLSSSTNASPSAIKAAAKSAAMQLARQMAAEEEGSDEELAPENYFSLGESSQPPLLVSKDGVVPAGVPLPPGTENAPLQFGARLPGYSGEGADFDVKQQDAAYQQYQDPAGEPGSEPTSEGYYAGGYFPDAEPEQAGSSSLFDDEAFRRLQGKRNQGKEEVKFLEIRGDDQLSGAQNWMTKNITEEKEQRSSFSKKKGGQPTGQQRRKHQITYLIHQAKERELELKNSWSDNKLTRRQTQAKYGF</sequence>
<evidence type="ECO:0000313" key="2">
    <source>
        <dbReference type="Proteomes" id="UP000515152"/>
    </source>
</evidence>
<feature type="region of interest" description="Disordered" evidence="1">
    <location>
        <begin position="393"/>
        <end position="413"/>
    </location>
</feature>
<feature type="region of interest" description="Disordered" evidence="1">
    <location>
        <begin position="342"/>
        <end position="380"/>
    </location>
</feature>
<dbReference type="InterPro" id="IPR018800">
    <property type="entry name" value="PRCC"/>
</dbReference>
<dbReference type="Proteomes" id="UP000515152">
    <property type="component" value="Chromosome 19"/>
</dbReference>
<feature type="compositionally biased region" description="Acidic residues" evidence="1">
    <location>
        <begin position="198"/>
        <end position="208"/>
    </location>
</feature>
<dbReference type="PANTHER" id="PTHR13621:SF2">
    <property type="entry name" value="PROLINE-RICH PROTEIN PRCC"/>
    <property type="match status" value="1"/>
</dbReference>
<dbReference type="CTD" id="5546"/>
<name>A0A6P3VJA7_CLUHA</name>
<feature type="compositionally biased region" description="Polar residues" evidence="1">
    <location>
        <begin position="123"/>
        <end position="133"/>
    </location>
</feature>
<feature type="compositionally biased region" description="Basic and acidic residues" evidence="1">
    <location>
        <begin position="16"/>
        <end position="28"/>
    </location>
</feature>
<reference evidence="3" key="1">
    <citation type="submission" date="2025-08" db="UniProtKB">
        <authorList>
            <consortium name="RefSeq"/>
        </authorList>
    </citation>
    <scope>IDENTIFICATION</scope>
</reference>
<evidence type="ECO:0000256" key="1">
    <source>
        <dbReference type="SAM" id="MobiDB-lite"/>
    </source>
</evidence>
<keyword evidence="2" id="KW-1185">Reference proteome</keyword>
<feature type="region of interest" description="Disordered" evidence="1">
    <location>
        <begin position="1"/>
        <end position="323"/>
    </location>
</feature>
<dbReference type="GO" id="GO:0005634">
    <property type="term" value="C:nucleus"/>
    <property type="evidence" value="ECO:0007669"/>
    <property type="project" value="TreeGrafter"/>
</dbReference>
<feature type="compositionally biased region" description="Polar residues" evidence="1">
    <location>
        <begin position="41"/>
        <end position="58"/>
    </location>
</feature>
<dbReference type="Pfam" id="PF10253">
    <property type="entry name" value="PRCC"/>
    <property type="match status" value="1"/>
</dbReference>
<evidence type="ECO:0000313" key="3">
    <source>
        <dbReference type="RefSeq" id="XP_012673718.1"/>
    </source>
</evidence>
<dbReference type="AlphaFoldDB" id="A0A6P3VJA7"/>
<gene>
    <name evidence="3" type="primary">prcc</name>
</gene>
<dbReference type="OrthoDB" id="206969at2759"/>
<dbReference type="GeneID" id="105892046"/>
<feature type="compositionally biased region" description="Polar residues" evidence="1">
    <location>
        <begin position="65"/>
        <end position="80"/>
    </location>
</feature>
<feature type="compositionally biased region" description="Polar residues" evidence="1">
    <location>
        <begin position="395"/>
        <end position="413"/>
    </location>
</feature>